<feature type="region of interest" description="Disordered" evidence="1">
    <location>
        <begin position="44"/>
        <end position="70"/>
    </location>
</feature>
<accession>A0ABM9FS28</accession>
<evidence type="ECO:0000313" key="2">
    <source>
        <dbReference type="EMBL" id="CAH8233218.1"/>
    </source>
</evidence>
<comment type="caution">
    <text evidence="2">The sequence shown here is derived from an EMBL/GenBank/DDBJ whole genome shotgun (WGS) entry which is preliminary data.</text>
</comment>
<dbReference type="RefSeq" id="WP_168522577.1">
    <property type="nucleotide sequence ID" value="NZ_CALYLA010000019.1"/>
</dbReference>
<protein>
    <submittedName>
        <fullName evidence="2">Whole genome shotgun sequence</fullName>
    </submittedName>
</protein>
<dbReference type="EMBL" id="CALYLK010000136">
    <property type="protein sequence ID" value="CAH8233218.1"/>
    <property type="molecule type" value="Genomic_DNA"/>
</dbReference>
<feature type="compositionally biased region" description="Basic and acidic residues" evidence="1">
    <location>
        <begin position="44"/>
        <end position="58"/>
    </location>
</feature>
<sequence>MIHVFFEKNGVLSAQEKLSLLMLPPKKRARLLWRVAAKVRDGSKTNIRRQETPDGVKWEKRKKRRSDRKRKMLTGMIPLIVVSDKQSNANRAIVTFKSWKGAMKSKTQTKQYSGLIGNVHQKGKQQISNKKTPTKAKKRDRHSTCTRNEAKLLKRLNFSVWARTINPEAKQGKRVKPPIGWIVSNVKYKDYLRWVAKAREEGTIKGKGNWEIPARKFLGVSKEKYRKAWERAFQGINYGWQVKAQDIK</sequence>
<keyword evidence="3" id="KW-1185">Reference proteome</keyword>
<proteinExistence type="predicted"/>
<reference evidence="2" key="1">
    <citation type="submission" date="2022-06" db="EMBL/GenBank/DDBJ databases">
        <authorList>
            <person name="Goudenege D."/>
            <person name="Le Roux F."/>
        </authorList>
    </citation>
    <scope>NUCLEOTIDE SEQUENCE</scope>
    <source>
        <strain evidence="2">12-063</strain>
    </source>
</reference>
<dbReference type="Proteomes" id="UP001152658">
    <property type="component" value="Unassembled WGS sequence"/>
</dbReference>
<evidence type="ECO:0000313" key="3">
    <source>
        <dbReference type="Proteomes" id="UP001152658"/>
    </source>
</evidence>
<gene>
    <name evidence="2" type="ORF">VAE063_950148</name>
</gene>
<organism evidence="2 3">
    <name type="scientific">Vibrio aestuarianus</name>
    <dbReference type="NCBI Taxonomy" id="28171"/>
    <lineage>
        <taxon>Bacteria</taxon>
        <taxon>Pseudomonadati</taxon>
        <taxon>Pseudomonadota</taxon>
        <taxon>Gammaproteobacteria</taxon>
        <taxon>Vibrionales</taxon>
        <taxon>Vibrionaceae</taxon>
        <taxon>Vibrio</taxon>
    </lineage>
</organism>
<feature type="region of interest" description="Disordered" evidence="1">
    <location>
        <begin position="120"/>
        <end position="143"/>
    </location>
</feature>
<feature type="compositionally biased region" description="Basic residues" evidence="1">
    <location>
        <begin position="132"/>
        <end position="141"/>
    </location>
</feature>
<name>A0ABM9FS28_9VIBR</name>
<feature type="compositionally biased region" description="Basic residues" evidence="1">
    <location>
        <begin position="59"/>
        <end position="70"/>
    </location>
</feature>
<evidence type="ECO:0000256" key="1">
    <source>
        <dbReference type="SAM" id="MobiDB-lite"/>
    </source>
</evidence>